<dbReference type="HOGENOM" id="CLU_029564_0_1_1"/>
<feature type="transmembrane region" description="Helical" evidence="2">
    <location>
        <begin position="327"/>
        <end position="350"/>
    </location>
</feature>
<feature type="transmembrane region" description="Helical" evidence="2">
    <location>
        <begin position="409"/>
        <end position="427"/>
    </location>
</feature>
<evidence type="ECO:0000313" key="3">
    <source>
        <dbReference type="EMBL" id="KIR48714.1"/>
    </source>
</evidence>
<dbReference type="AlphaFoldDB" id="A0A0D0VQL9"/>
<sequence length="546" mass="61683">MSYSKGQERFTVTDYFYDHEEMDIKTAYGYSRAESSLQGSTSAAATEAATTANASGAPPNNRPVEKEQQGVLKLHELLPSPSNDVYLPSTHNPLSTYSSIPYSFSSQMQYDGSMVQYSSEEGMLQSPPTTSRSPGMQMHLSSRSQTTIDDYFGEGGNRESMATDISEKRVSTFQDKDRDRDWPVATSVARKRWWDGIFPSTLYTRLLLTIIIFETVVDLCIEGNILYRFNEEVKSNNSTEVELENKRRLPVYLIIFGLAHLWQFVLTIIAIRTKNTIQVFALTIFNFAFLGYAVIQIYELRKILGSNLADGLTGGTKTTLMTIPLNVLTAVIIAVIGASCLALLTLSVLLRREFGWQRYRFLGADLMIREYFFKFQVFECICYFGAFFCAGFGIQFIWLVLNPTDAEYIITWVAFPLLIIFLVIGRFAAKYENVYFMAAFMVGLWGGCAYFIFKLVRIWQRVSTTYANLEKSLTIFDIFSLVLLAACGVWGVMVWINFGKGLKQALLAKPRTKMFGGVLGFWSNGSEVPEEKGQEMSSAQRRISID</sequence>
<dbReference type="InterPro" id="IPR040410">
    <property type="entry name" value="UPF0658_Golgi"/>
</dbReference>
<dbReference type="OrthoDB" id="2448307at2759"/>
<feature type="compositionally biased region" description="Low complexity" evidence="1">
    <location>
        <begin position="40"/>
        <end position="57"/>
    </location>
</feature>
<dbReference type="PANTHER" id="PTHR34391">
    <property type="entry name" value="UPF0658 GOLGI APPARATUS MEMBRANE PROTEIN C1952.10C-RELATED"/>
    <property type="match status" value="1"/>
</dbReference>
<feature type="transmembrane region" description="Helical" evidence="2">
    <location>
        <begin position="249"/>
        <end position="271"/>
    </location>
</feature>
<keyword evidence="2" id="KW-1133">Transmembrane helix</keyword>
<proteinExistence type="predicted"/>
<evidence type="ECO:0000256" key="2">
    <source>
        <dbReference type="SAM" id="Phobius"/>
    </source>
</evidence>
<evidence type="ECO:0000256" key="1">
    <source>
        <dbReference type="SAM" id="MobiDB-lite"/>
    </source>
</evidence>
<feature type="compositionally biased region" description="Polar residues" evidence="1">
    <location>
        <begin position="535"/>
        <end position="546"/>
    </location>
</feature>
<feature type="region of interest" description="Disordered" evidence="1">
    <location>
        <begin position="527"/>
        <end position="546"/>
    </location>
</feature>
<keyword evidence="2" id="KW-0472">Membrane</keyword>
<feature type="transmembrane region" description="Helical" evidence="2">
    <location>
        <begin position="434"/>
        <end position="453"/>
    </location>
</feature>
<dbReference type="GO" id="GO:0005794">
    <property type="term" value="C:Golgi apparatus"/>
    <property type="evidence" value="ECO:0007669"/>
    <property type="project" value="TreeGrafter"/>
</dbReference>
<protein>
    <submittedName>
        <fullName evidence="3">Unplaced genomic scaffold supercont1.4, whole genome shotgun sequence</fullName>
    </submittedName>
</protein>
<dbReference type="EMBL" id="KN847976">
    <property type="protein sequence ID" value="KIR48714.1"/>
    <property type="molecule type" value="Genomic_DNA"/>
</dbReference>
<organism evidence="3">
    <name type="scientific">Cryptococcus bacillisporus CA1280</name>
    <dbReference type="NCBI Taxonomy" id="1296109"/>
    <lineage>
        <taxon>Eukaryota</taxon>
        <taxon>Fungi</taxon>
        <taxon>Dikarya</taxon>
        <taxon>Basidiomycota</taxon>
        <taxon>Agaricomycotina</taxon>
        <taxon>Tremellomycetes</taxon>
        <taxon>Tremellales</taxon>
        <taxon>Cryptococcaceae</taxon>
        <taxon>Cryptococcus</taxon>
        <taxon>Cryptococcus gattii species complex</taxon>
    </lineage>
</organism>
<accession>A0A0D0VQL9</accession>
<keyword evidence="2" id="KW-0812">Transmembrane</keyword>
<feature type="transmembrane region" description="Helical" evidence="2">
    <location>
        <begin position="473"/>
        <end position="496"/>
    </location>
</feature>
<feature type="transmembrane region" description="Helical" evidence="2">
    <location>
        <begin position="278"/>
        <end position="298"/>
    </location>
</feature>
<reference evidence="3" key="1">
    <citation type="submission" date="2015-01" db="EMBL/GenBank/DDBJ databases">
        <title>The Genome Sequence of Cryptococcus gattii CA1280.</title>
        <authorList>
            <consortium name="The Broad Institute Genomics Platform"/>
            <person name="Cuomo C."/>
            <person name="Litvintseva A."/>
            <person name="Chen Y."/>
            <person name="Heitman J."/>
            <person name="Sun S."/>
            <person name="Springer D."/>
            <person name="Dromer F."/>
            <person name="Young S."/>
            <person name="Zeng Q."/>
            <person name="Gargeya S."/>
            <person name="Abouelleil A."/>
            <person name="Alvarado L."/>
            <person name="Chapman S.B."/>
            <person name="Gainer-Dewar J."/>
            <person name="Goldberg J."/>
            <person name="Griggs A."/>
            <person name="Gujja S."/>
            <person name="Hansen M."/>
            <person name="Howarth C."/>
            <person name="Imamovic A."/>
            <person name="Larimer J."/>
            <person name="Murphy C."/>
            <person name="Naylor J."/>
            <person name="Pearson M."/>
            <person name="Priest M."/>
            <person name="Roberts A."/>
            <person name="Saif S."/>
            <person name="Shea T."/>
            <person name="Sykes S."/>
            <person name="Wortman J."/>
            <person name="Nusbaum C."/>
            <person name="Birren B."/>
        </authorList>
    </citation>
    <scope>NUCLEOTIDE SEQUENCE [LARGE SCALE GENOMIC DNA]</scope>
    <source>
        <strain evidence="3">CA1280</strain>
    </source>
</reference>
<name>A0A0D0VQL9_CRYGA</name>
<feature type="region of interest" description="Disordered" evidence="1">
    <location>
        <begin position="39"/>
        <end position="69"/>
    </location>
</feature>
<gene>
    <name evidence="3" type="ORF">I312_01784</name>
</gene>
<feature type="transmembrane region" description="Helical" evidence="2">
    <location>
        <begin position="371"/>
        <end position="397"/>
    </location>
</feature>
<dbReference type="PANTHER" id="PTHR34391:SF2">
    <property type="entry name" value="TRP C-TERMINAL DOMAIN-CONTAINING PROTEIN"/>
    <property type="match status" value="1"/>
</dbReference>